<geneLocation type="plasmid" evidence="8">
    <name>paarc1-02</name>
</geneLocation>
<dbReference type="EMBL" id="CP027032">
    <property type="protein sequence ID" value="AXR80003.1"/>
    <property type="molecule type" value="Genomic_DNA"/>
</dbReference>
<evidence type="ECO:0000313" key="5">
    <source>
        <dbReference type="EMBL" id="AXR76318.1"/>
    </source>
</evidence>
<dbReference type="GO" id="GO:0008270">
    <property type="term" value="F:zinc ion binding"/>
    <property type="evidence" value="ECO:0007669"/>
    <property type="project" value="UniProtKB-UniRule"/>
</dbReference>
<dbReference type="KEGG" id="nag:AArcMg_4178"/>
<evidence type="ECO:0000313" key="6">
    <source>
        <dbReference type="EMBL" id="AXR80003.1"/>
    </source>
</evidence>
<keyword evidence="7" id="KW-1185">Reference proteome</keyword>
<dbReference type="EMBL" id="CP024046">
    <property type="protein sequence ID" value="AXR76318.1"/>
    <property type="molecule type" value="Genomic_DNA"/>
</dbReference>
<evidence type="ECO:0000256" key="3">
    <source>
        <dbReference type="ARBA" id="ARBA00022833"/>
    </source>
</evidence>
<comment type="function">
    <text evidence="4">Involved in the maturation of [NiFe] hydrogenases. Required for nickel insertion into the metal center of the hydrogenase.</text>
</comment>
<protein>
    <recommendedName>
        <fullName evidence="4">Hydrogenase maturation factor HypA</fullName>
    </recommendedName>
</protein>
<comment type="similarity">
    <text evidence="4">Belongs to the HypA/HybF family.</text>
</comment>
<name>A0A346PKF8_9EURY</name>
<geneLocation type="plasmid" evidence="6">
    <name>pAArc-Mg-01</name>
</geneLocation>
<proteinExistence type="inferred from homology"/>
<geneLocation type="plasmid" evidence="7">
    <name>paarc-mg-01</name>
</geneLocation>
<evidence type="ECO:0000256" key="4">
    <source>
        <dbReference type="HAMAP-Rule" id="MF_00213"/>
    </source>
</evidence>
<geneLocation type="plasmid" evidence="5">
    <name>pAArc1-02</name>
</geneLocation>
<organism evidence="6 7">
    <name type="scientific">Natrarchaeobaculum sulfurireducens</name>
    <dbReference type="NCBI Taxonomy" id="2044521"/>
    <lineage>
        <taxon>Archaea</taxon>
        <taxon>Methanobacteriati</taxon>
        <taxon>Methanobacteriota</taxon>
        <taxon>Stenosarchaea group</taxon>
        <taxon>Halobacteria</taxon>
        <taxon>Halobacteriales</taxon>
        <taxon>Natrialbaceae</taxon>
        <taxon>Natrarchaeobaculum</taxon>
    </lineage>
</organism>
<reference evidence="5 8" key="1">
    <citation type="submission" date="2017-10" db="EMBL/GenBank/DDBJ databases">
        <title>Phenotypic and genomic properties of facultatively anaerobic sulfur-reducing natronoarchaea from hypersaline soda lakes.</title>
        <authorList>
            <person name="Sorokin D.Y."/>
            <person name="Kublanov I.V."/>
            <person name="Roman P."/>
            <person name="Sinninghe Damste J.S."/>
            <person name="Golyshin P.N."/>
            <person name="Rojo D."/>
            <person name="Ciordia S."/>
            <person name="Mena Md.C."/>
            <person name="Ferrer M."/>
            <person name="Messina E."/>
            <person name="Smedile F."/>
            <person name="La Spada G."/>
            <person name="La Cono V."/>
            <person name="Yakimov M.M."/>
        </authorList>
    </citation>
    <scope>NUCLEOTIDE SEQUENCE [LARGE SCALE GENOMIC DNA]</scope>
    <source>
        <strain evidence="5 8">AArc1</strain>
        <plasmid evidence="5">pAArc1-02</plasmid>
        <plasmid evidence="8">paarc1-02</plasmid>
    </source>
</reference>
<dbReference type="RefSeq" id="WP_117362502.1">
    <property type="nucleotide sequence ID" value="NZ_CP024046.1"/>
</dbReference>
<feature type="binding site" evidence="4">
    <location>
        <position position="73"/>
    </location>
    <ligand>
        <name>Zn(2+)</name>
        <dbReference type="ChEBI" id="CHEBI:29105"/>
    </ligand>
</feature>
<dbReference type="GO" id="GO:0051604">
    <property type="term" value="P:protein maturation"/>
    <property type="evidence" value="ECO:0007669"/>
    <property type="project" value="InterPro"/>
</dbReference>
<dbReference type="HAMAP" id="MF_00213">
    <property type="entry name" value="HypA_HybF"/>
    <property type="match status" value="1"/>
</dbReference>
<evidence type="ECO:0000313" key="8">
    <source>
        <dbReference type="Proteomes" id="UP000258707"/>
    </source>
</evidence>
<dbReference type="AlphaFoldDB" id="A0A346PKF8"/>
<dbReference type="InterPro" id="IPR000688">
    <property type="entry name" value="HypA/HybF"/>
</dbReference>
<evidence type="ECO:0000256" key="2">
    <source>
        <dbReference type="ARBA" id="ARBA00022723"/>
    </source>
</evidence>
<keyword evidence="3 4" id="KW-0862">Zinc</keyword>
<dbReference type="Proteomes" id="UP000258613">
    <property type="component" value="Plasmid pAArc-Mg-01"/>
</dbReference>
<feature type="binding site" evidence="4">
    <location>
        <position position="75"/>
    </location>
    <ligand>
        <name>Zn(2+)</name>
        <dbReference type="ChEBI" id="CHEBI:29105"/>
    </ligand>
</feature>
<reference evidence="6 7" key="2">
    <citation type="submission" date="2018-02" db="EMBL/GenBank/DDBJ databases">
        <title>Phenotypic and genomic properties of facultatively anaerobic sulfur-reducing natronoarchaea from hypersaline soda lakes.</title>
        <authorList>
            <person name="Sorokin D.Y."/>
            <person name="Kublanov I.V."/>
            <person name="Roman P."/>
            <person name="Sinninghe Damste J.S."/>
            <person name="Golyshin P.N."/>
            <person name="Rojo D."/>
            <person name="Ciordia S."/>
            <person name="Mena M.D.C."/>
            <person name="Ferrer M."/>
            <person name="Messina E."/>
            <person name="Smedile F."/>
            <person name="La Spada G."/>
            <person name="La Cono V."/>
            <person name="Yakimov M.M."/>
        </authorList>
    </citation>
    <scope>NUCLEOTIDE SEQUENCE [LARGE SCALE GENOMIC DNA]</scope>
    <source>
        <strain evidence="6 7">AArc-Mg</strain>
        <plasmid evidence="6">pAArc-Mg-01</plasmid>
        <plasmid evidence="7">paarc-mg-01</plasmid>
    </source>
</reference>
<keyword evidence="1 4" id="KW-0533">Nickel</keyword>
<feature type="binding site" evidence="4">
    <location>
        <position position="2"/>
    </location>
    <ligand>
        <name>Ni(2+)</name>
        <dbReference type="ChEBI" id="CHEBI:49786"/>
    </ligand>
</feature>
<keyword evidence="2 4" id="KW-0479">Metal-binding</keyword>
<keyword evidence="6" id="KW-0614">Plasmid</keyword>
<feature type="binding site" evidence="4">
    <location>
        <position position="99"/>
    </location>
    <ligand>
        <name>Zn(2+)</name>
        <dbReference type="ChEBI" id="CHEBI:29105"/>
    </ligand>
</feature>
<dbReference type="Pfam" id="PF01155">
    <property type="entry name" value="HypA"/>
    <property type="match status" value="1"/>
</dbReference>
<gene>
    <name evidence="4" type="primary">hypA</name>
    <name evidence="5" type="ORF">AArc1_5117</name>
    <name evidence="6" type="ORF">AArcMg_4178</name>
</gene>
<dbReference type="Gene3D" id="3.30.2320.80">
    <property type="match status" value="1"/>
</dbReference>
<dbReference type="KEGG" id="nan:AArc1_5117"/>
<accession>A0A346P9X3</accession>
<feature type="binding site" evidence="4">
    <location>
        <position position="96"/>
    </location>
    <ligand>
        <name>Zn(2+)</name>
        <dbReference type="ChEBI" id="CHEBI:29105"/>
    </ligand>
</feature>
<dbReference type="PIRSF" id="PIRSF004761">
    <property type="entry name" value="Hydrgn_mat_HypA"/>
    <property type="match status" value="1"/>
</dbReference>
<dbReference type="GeneID" id="37640459"/>
<dbReference type="OrthoDB" id="36835at2157"/>
<evidence type="ECO:0000313" key="7">
    <source>
        <dbReference type="Proteomes" id="UP000258613"/>
    </source>
</evidence>
<evidence type="ECO:0000256" key="1">
    <source>
        <dbReference type="ARBA" id="ARBA00022596"/>
    </source>
</evidence>
<dbReference type="PANTHER" id="PTHR34535">
    <property type="entry name" value="HYDROGENASE MATURATION FACTOR HYPA"/>
    <property type="match status" value="1"/>
</dbReference>
<accession>A0A346PKF8</accession>
<sequence>MHELSVATAIVDRAILVADEHGAETIERLTLEIGVATHVNPDQLRFCIELATDGTPAAAAAIEIETITPLARCDCGWEGEPTTLEDTLTYAPNVKCPNCNERMTLVRGRECRLSKVALPDADTQTTENEQL</sequence>
<dbReference type="PANTHER" id="PTHR34535:SF3">
    <property type="entry name" value="HYDROGENASE MATURATION FACTOR HYPA"/>
    <property type="match status" value="1"/>
</dbReference>
<dbReference type="GO" id="GO:0016151">
    <property type="term" value="F:nickel cation binding"/>
    <property type="evidence" value="ECO:0007669"/>
    <property type="project" value="UniProtKB-UniRule"/>
</dbReference>
<dbReference type="Proteomes" id="UP000258707">
    <property type="component" value="Plasmid pAArc1-02"/>
</dbReference>